<evidence type="ECO:0000313" key="2">
    <source>
        <dbReference type="Proteomes" id="UP000578112"/>
    </source>
</evidence>
<comment type="caution">
    <text evidence="1">The sequence shown here is derived from an EMBL/GenBank/DDBJ whole genome shotgun (WGS) entry which is preliminary data.</text>
</comment>
<reference evidence="1 2" key="1">
    <citation type="submission" date="2020-08" db="EMBL/GenBank/DDBJ databases">
        <title>Sequencing the genomes of 1000 actinobacteria strains.</title>
        <authorList>
            <person name="Klenk H.-P."/>
        </authorList>
    </citation>
    <scope>NUCLEOTIDE SEQUENCE [LARGE SCALE GENOMIC DNA]</scope>
    <source>
        <strain evidence="1 2">DSM 43149</strain>
    </source>
</reference>
<dbReference type="SUPFAM" id="SSF55298">
    <property type="entry name" value="YjgF-like"/>
    <property type="match status" value="2"/>
</dbReference>
<organism evidence="1 2">
    <name type="scientific">Actinoplanes digitatis</name>
    <dbReference type="NCBI Taxonomy" id="1868"/>
    <lineage>
        <taxon>Bacteria</taxon>
        <taxon>Bacillati</taxon>
        <taxon>Actinomycetota</taxon>
        <taxon>Actinomycetes</taxon>
        <taxon>Micromonosporales</taxon>
        <taxon>Micromonosporaceae</taxon>
        <taxon>Actinoplanes</taxon>
    </lineage>
</organism>
<gene>
    <name evidence="1" type="ORF">BJ971_002275</name>
</gene>
<protein>
    <submittedName>
        <fullName evidence="1">Enamine deaminase RidA (YjgF/YER057c/UK114 family)</fullName>
    </submittedName>
</protein>
<dbReference type="InterPro" id="IPR035959">
    <property type="entry name" value="RutC-like_sf"/>
</dbReference>
<dbReference type="CDD" id="cd00448">
    <property type="entry name" value="YjgF_YER057c_UK114_family"/>
    <property type="match status" value="1"/>
</dbReference>
<name>A0A7W7MPT6_9ACTN</name>
<dbReference type="PANTHER" id="PTHR43857">
    <property type="entry name" value="BLR7761 PROTEIN"/>
    <property type="match status" value="1"/>
</dbReference>
<dbReference type="AlphaFoldDB" id="A0A7W7MPT6"/>
<dbReference type="RefSeq" id="WP_184992302.1">
    <property type="nucleotide sequence ID" value="NZ_BOMK01000001.1"/>
</dbReference>
<dbReference type="EMBL" id="JACHNH010000001">
    <property type="protein sequence ID" value="MBB4761719.1"/>
    <property type="molecule type" value="Genomic_DNA"/>
</dbReference>
<dbReference type="Proteomes" id="UP000578112">
    <property type="component" value="Unassembled WGS sequence"/>
</dbReference>
<dbReference type="Gene3D" id="3.30.1330.40">
    <property type="entry name" value="RutC-like"/>
    <property type="match status" value="2"/>
</dbReference>
<sequence>MTVYLPAVAGYPALAAALAEAGLGVGDIVHVTEYVTGPLRLAPARRIALAGHRVPVSRVPVEAVVGGSRPYALGVSAHPGGGTLLTSGTDAVRVADGLVHLPGVHTTAGGFREQYRWCLDRIAALLDLAGLTPAALARTIDYTATATRAEYPSCGRPRRDVLGPGPVHPGAAGILVDLPVEPGARVALDALAATGPLSVVNPGWERYETLTYKPAVRAGDKLILSGFGALDPVTQVALHAGDLVAQAEYLYASIETVLAAAGASGSRVTSLIEYVTPDAVADYPRTRALRERHFPNAAVTAVVCSALLRPEFMLETIPAVVPA</sequence>
<evidence type="ECO:0000313" key="1">
    <source>
        <dbReference type="EMBL" id="MBB4761719.1"/>
    </source>
</evidence>
<dbReference type="PANTHER" id="PTHR43857:SF1">
    <property type="entry name" value="YJGH FAMILY PROTEIN"/>
    <property type="match status" value="1"/>
</dbReference>
<accession>A0A7W7MPT6</accession>
<keyword evidence="2" id="KW-1185">Reference proteome</keyword>
<proteinExistence type="predicted"/>